<sequence length="95" mass="10604">MTAITFDTQQFVETLQQGDFTETQAKALSRAIKEVQRESDLATKGDLKTEMGTLRSEMREIEQRIKVDLIKWMVGLLIAQAALLVALFNLMGAAS</sequence>
<protein>
    <recommendedName>
        <fullName evidence="5">DUF1640 domain-containing protein</fullName>
    </recommendedName>
</protein>
<dbReference type="EMBL" id="CAADFL010000064">
    <property type="protein sequence ID" value="VFK08255.1"/>
    <property type="molecule type" value="Genomic_DNA"/>
</dbReference>
<dbReference type="Gene3D" id="1.20.5.340">
    <property type="match status" value="1"/>
</dbReference>
<evidence type="ECO:0000313" key="4">
    <source>
        <dbReference type="EMBL" id="VFK08255.1"/>
    </source>
</evidence>
<gene>
    <name evidence="2" type="ORF">BECKFM1743A_GA0114220_100651</name>
    <name evidence="4" type="ORF">BECKFM1743B_GA0114221_100641</name>
    <name evidence="3" type="ORF">BECKFM1743C_GA0114222_100701</name>
</gene>
<evidence type="ECO:0000256" key="1">
    <source>
        <dbReference type="SAM" id="Phobius"/>
    </source>
</evidence>
<feature type="transmembrane region" description="Helical" evidence="1">
    <location>
        <begin position="69"/>
        <end position="91"/>
    </location>
</feature>
<evidence type="ECO:0000313" key="2">
    <source>
        <dbReference type="EMBL" id="VFJ48968.1"/>
    </source>
</evidence>
<dbReference type="AlphaFoldDB" id="A0A450SB28"/>
<dbReference type="EMBL" id="CAADFA010000070">
    <property type="protein sequence ID" value="VFJ49338.1"/>
    <property type="molecule type" value="Genomic_DNA"/>
</dbReference>
<evidence type="ECO:0008006" key="5">
    <source>
        <dbReference type="Google" id="ProtNLM"/>
    </source>
</evidence>
<keyword evidence="1" id="KW-1133">Transmembrane helix</keyword>
<dbReference type="EMBL" id="CAADEZ010000065">
    <property type="protein sequence ID" value="VFJ48968.1"/>
    <property type="molecule type" value="Genomic_DNA"/>
</dbReference>
<evidence type="ECO:0000313" key="3">
    <source>
        <dbReference type="EMBL" id="VFJ49338.1"/>
    </source>
</evidence>
<organism evidence="3">
    <name type="scientific">Candidatus Kentrum sp. FM</name>
    <dbReference type="NCBI Taxonomy" id="2126340"/>
    <lineage>
        <taxon>Bacteria</taxon>
        <taxon>Pseudomonadati</taxon>
        <taxon>Pseudomonadota</taxon>
        <taxon>Gammaproteobacteria</taxon>
        <taxon>Candidatus Kentrum</taxon>
    </lineage>
</organism>
<proteinExistence type="predicted"/>
<reference evidence="3" key="1">
    <citation type="submission" date="2019-02" db="EMBL/GenBank/DDBJ databases">
        <authorList>
            <person name="Gruber-Vodicka R. H."/>
            <person name="Seah K. B. B."/>
        </authorList>
    </citation>
    <scope>NUCLEOTIDE SEQUENCE</scope>
    <source>
        <strain evidence="2">BECK_BZ163</strain>
        <strain evidence="4">BECK_BZ164</strain>
        <strain evidence="3">BECK_BZ165</strain>
    </source>
</reference>
<keyword evidence="1" id="KW-0472">Membrane</keyword>
<name>A0A450SB28_9GAMM</name>
<accession>A0A450SB28</accession>
<keyword evidence="1" id="KW-0812">Transmembrane</keyword>